<organism evidence="1">
    <name type="scientific">Caldilineaceae bacterium SB0664_bin_27</name>
    <dbReference type="NCBI Taxonomy" id="2605260"/>
    <lineage>
        <taxon>Bacteria</taxon>
        <taxon>Bacillati</taxon>
        <taxon>Chloroflexota</taxon>
        <taxon>Caldilineae</taxon>
        <taxon>Caldilineales</taxon>
        <taxon>Caldilineaceae</taxon>
    </lineage>
</organism>
<keyword evidence="1" id="KW-0560">Oxidoreductase</keyword>
<dbReference type="Pfam" id="PF05721">
    <property type="entry name" value="PhyH"/>
    <property type="match status" value="1"/>
</dbReference>
<evidence type="ECO:0000313" key="1">
    <source>
        <dbReference type="EMBL" id="MXY95804.1"/>
    </source>
</evidence>
<name>A0A6B0YXH8_9CHLR</name>
<dbReference type="InterPro" id="IPR008775">
    <property type="entry name" value="Phytyl_CoA_dOase-like"/>
</dbReference>
<keyword evidence="1" id="KW-0223">Dioxygenase</keyword>
<dbReference type="EMBL" id="VXRG01000171">
    <property type="protein sequence ID" value="MXY95804.1"/>
    <property type="molecule type" value="Genomic_DNA"/>
</dbReference>
<sequence>MNTALSARQVEFYRENGYLVVDALLDGEELERWRVALADGMARHFRINGRHNQGRDDHYQDVFVQCVNLWKTSAEIKALVTDRRLGRLAAELTGVDGIRLYHDHALVKEPWAHPTNWHVDNAMDPFHSRQSIMLWVALDDATLQNGCMYFLPGTHKSSRFDVTGNLNETKIDGLLEDYPEWREIEPAAVEVKAGDGVFINGMIAHAAGPNMTIHSRRALSMLFMPEGSVYNGRPAALPAEVAERLRVGDVIADDEHLPLIYSNGPYDD</sequence>
<comment type="caution">
    <text evidence="1">The sequence shown here is derived from an EMBL/GenBank/DDBJ whole genome shotgun (WGS) entry which is preliminary data.</text>
</comment>
<protein>
    <submittedName>
        <fullName evidence="1">Phytanoyl-CoA dioxygenase family protein</fullName>
    </submittedName>
</protein>
<dbReference type="GO" id="GO:0016706">
    <property type="term" value="F:2-oxoglutarate-dependent dioxygenase activity"/>
    <property type="evidence" value="ECO:0007669"/>
    <property type="project" value="UniProtKB-ARBA"/>
</dbReference>
<dbReference type="AlphaFoldDB" id="A0A6B0YXH8"/>
<reference evidence="1" key="1">
    <citation type="submission" date="2019-09" db="EMBL/GenBank/DDBJ databases">
        <title>Characterisation of the sponge microbiome using genome-centric metagenomics.</title>
        <authorList>
            <person name="Engelberts J.P."/>
            <person name="Robbins S.J."/>
            <person name="De Goeij J.M."/>
            <person name="Aranda M."/>
            <person name="Bell S.C."/>
            <person name="Webster N.S."/>
        </authorList>
    </citation>
    <scope>NUCLEOTIDE SEQUENCE</scope>
    <source>
        <strain evidence="1">SB0664_bin_27</strain>
    </source>
</reference>
<dbReference type="PANTHER" id="PTHR20883">
    <property type="entry name" value="PHYTANOYL-COA DIOXYGENASE DOMAIN CONTAINING 1"/>
    <property type="match status" value="1"/>
</dbReference>
<accession>A0A6B0YXH8</accession>
<dbReference type="SUPFAM" id="SSF51197">
    <property type="entry name" value="Clavaminate synthase-like"/>
    <property type="match status" value="1"/>
</dbReference>
<dbReference type="PANTHER" id="PTHR20883:SF48">
    <property type="entry name" value="ECTOINE DIOXYGENASE"/>
    <property type="match status" value="1"/>
</dbReference>
<gene>
    <name evidence="1" type="ORF">F4Y42_20385</name>
</gene>
<dbReference type="Gene3D" id="2.60.120.620">
    <property type="entry name" value="q2cbj1_9rhob like domain"/>
    <property type="match status" value="1"/>
</dbReference>
<proteinExistence type="predicted"/>
<dbReference type="GO" id="GO:0005506">
    <property type="term" value="F:iron ion binding"/>
    <property type="evidence" value="ECO:0007669"/>
    <property type="project" value="UniProtKB-ARBA"/>
</dbReference>